<comment type="function">
    <text evidence="8">The phosphoenolpyruvate-dependent sugar phosphotransferase system (PTS), a major carbohydrate active -transport system, catalyzes the phosphorylation of incoming sugar substrates concomitant with their translocation across the cell membrane.</text>
</comment>
<feature type="transmembrane region" description="Helical" evidence="9">
    <location>
        <begin position="248"/>
        <end position="266"/>
    </location>
</feature>
<dbReference type="PROSITE" id="PS51105">
    <property type="entry name" value="PTS_EIIC_TYPE_3"/>
    <property type="match status" value="1"/>
</dbReference>
<evidence type="ECO:0000313" key="11">
    <source>
        <dbReference type="EMBL" id="KWU67331.1"/>
    </source>
</evidence>
<dbReference type="NCBIfam" id="TIGR00410">
    <property type="entry name" value="lacE"/>
    <property type="match status" value="1"/>
</dbReference>
<dbReference type="InterPro" id="IPR004796">
    <property type="entry name" value="PTS_IIC_cello"/>
</dbReference>
<feature type="domain" description="PTS EIIC type-3" evidence="10">
    <location>
        <begin position="5"/>
        <end position="418"/>
    </location>
</feature>
<keyword evidence="2 8" id="KW-0813">Transport</keyword>
<dbReference type="GO" id="GO:1901264">
    <property type="term" value="P:carbohydrate derivative transport"/>
    <property type="evidence" value="ECO:0007669"/>
    <property type="project" value="TreeGrafter"/>
</dbReference>
<name>A0A120EJQ2_BACMY</name>
<evidence type="ECO:0000313" key="12">
    <source>
        <dbReference type="Proteomes" id="UP000065797"/>
    </source>
</evidence>
<dbReference type="InterPro" id="IPR004501">
    <property type="entry name" value="PTS_EIIC_3"/>
</dbReference>
<accession>A0A120EJQ2</accession>
<feature type="transmembrane region" description="Helical" evidence="9">
    <location>
        <begin position="224"/>
        <end position="241"/>
    </location>
</feature>
<feature type="transmembrane region" description="Helical" evidence="9">
    <location>
        <begin position="68"/>
        <end position="89"/>
    </location>
</feature>
<evidence type="ECO:0000259" key="10">
    <source>
        <dbReference type="PROSITE" id="PS51105"/>
    </source>
</evidence>
<dbReference type="PANTHER" id="PTHR33989">
    <property type="match status" value="1"/>
</dbReference>
<dbReference type="GO" id="GO:0009401">
    <property type="term" value="P:phosphoenolpyruvate-dependent sugar phosphotransferase system"/>
    <property type="evidence" value="ECO:0007669"/>
    <property type="project" value="InterPro"/>
</dbReference>
<dbReference type="PIRSF" id="PIRSF006351">
    <property type="entry name" value="PTS_EIIC-Cellobiose"/>
    <property type="match status" value="1"/>
</dbReference>
<evidence type="ECO:0000256" key="6">
    <source>
        <dbReference type="ARBA" id="ARBA00022989"/>
    </source>
</evidence>
<comment type="subcellular location">
    <subcellularLocation>
        <location evidence="1">Cell membrane</location>
        <topology evidence="1">Multi-pass membrane protein</topology>
    </subcellularLocation>
</comment>
<feature type="transmembrane region" description="Helical" evidence="9">
    <location>
        <begin position="291"/>
        <end position="312"/>
    </location>
</feature>
<evidence type="ECO:0000256" key="7">
    <source>
        <dbReference type="ARBA" id="ARBA00023136"/>
    </source>
</evidence>
<evidence type="ECO:0000256" key="5">
    <source>
        <dbReference type="ARBA" id="ARBA00022692"/>
    </source>
</evidence>
<dbReference type="GO" id="GO:0008982">
    <property type="term" value="F:protein-N(PI)-phosphohistidine-sugar phosphotransferase activity"/>
    <property type="evidence" value="ECO:0007669"/>
    <property type="project" value="UniProtKB-UniRule"/>
</dbReference>
<dbReference type="RefSeq" id="WP_060749238.1">
    <property type="nucleotide sequence ID" value="NZ_LRPH01000027.1"/>
</dbReference>
<dbReference type="EMBL" id="LRPH01000027">
    <property type="protein sequence ID" value="KWU67331.1"/>
    <property type="molecule type" value="Genomic_DNA"/>
</dbReference>
<keyword evidence="4 8" id="KW-0762">Sugar transport</keyword>
<proteinExistence type="predicted"/>
<dbReference type="InterPro" id="IPR051088">
    <property type="entry name" value="PTS_Sugar-EIIC/EIIB"/>
</dbReference>
<feature type="transmembrane region" description="Helical" evidence="9">
    <location>
        <begin position="143"/>
        <end position="163"/>
    </location>
</feature>
<keyword evidence="6 9" id="KW-1133">Transmembrane helix</keyword>
<dbReference type="AlphaFoldDB" id="A0A120EJQ2"/>
<dbReference type="GO" id="GO:0005886">
    <property type="term" value="C:plasma membrane"/>
    <property type="evidence" value="ECO:0007669"/>
    <property type="project" value="UniProtKB-SubCell"/>
</dbReference>
<evidence type="ECO:0000256" key="9">
    <source>
        <dbReference type="SAM" id="Phobius"/>
    </source>
</evidence>
<evidence type="ECO:0000256" key="8">
    <source>
        <dbReference type="PIRNR" id="PIRNR006351"/>
    </source>
</evidence>
<reference evidence="11 12" key="1">
    <citation type="submission" date="2016-01" db="EMBL/GenBank/DDBJ databases">
        <authorList>
            <person name="McClelland M."/>
            <person name="Jain A."/>
            <person name="Saraogi P."/>
            <person name="Mendelson R."/>
            <person name="Westerman R."/>
            <person name="SanMiguel P."/>
            <person name="Csonka L."/>
        </authorList>
    </citation>
    <scope>NUCLEOTIDE SEQUENCE [LARGE SCALE GENOMIC DNA]</scope>
    <source>
        <strain evidence="11 12">PE8-15</strain>
    </source>
</reference>
<feature type="transmembrane region" description="Helical" evidence="9">
    <location>
        <begin position="184"/>
        <end position="204"/>
    </location>
</feature>
<gene>
    <name evidence="11" type="ORF">AWW70_05545</name>
</gene>
<evidence type="ECO:0000256" key="4">
    <source>
        <dbReference type="ARBA" id="ARBA00022597"/>
    </source>
</evidence>
<keyword evidence="3 8" id="KW-1003">Cell membrane</keyword>
<evidence type="ECO:0000256" key="2">
    <source>
        <dbReference type="ARBA" id="ARBA00022448"/>
    </source>
</evidence>
<feature type="transmembrane region" description="Helical" evidence="9">
    <location>
        <begin position="347"/>
        <end position="367"/>
    </location>
</feature>
<evidence type="ECO:0000256" key="3">
    <source>
        <dbReference type="ARBA" id="ARBA00022475"/>
    </source>
</evidence>
<dbReference type="InterPro" id="IPR003352">
    <property type="entry name" value="PTS_EIIC"/>
</dbReference>
<dbReference type="PANTHER" id="PTHR33989:SF11">
    <property type="entry name" value="LICHENAN PERMEASE IIC COMPONENT"/>
    <property type="match status" value="1"/>
</dbReference>
<organism evidence="11 12">
    <name type="scientific">Bacillus mycoides</name>
    <dbReference type="NCBI Taxonomy" id="1405"/>
    <lineage>
        <taxon>Bacteria</taxon>
        <taxon>Bacillati</taxon>
        <taxon>Bacillota</taxon>
        <taxon>Bacilli</taxon>
        <taxon>Bacillales</taxon>
        <taxon>Bacillaceae</taxon>
        <taxon>Bacillus</taxon>
        <taxon>Bacillus cereus group</taxon>
    </lineage>
</organism>
<feature type="transmembrane region" description="Helical" evidence="9">
    <location>
        <begin position="398"/>
        <end position="418"/>
    </location>
</feature>
<sequence>MIKFLEKYVMPVAGKVAEQRHLQAIRDGIILTMPFLIIGSFFLIISALPITGYNDFMAGLFGENWQRALGYPVSATFNIMALIAVFGIAYRLGEYYKVDALASGALSLVTFLLATPFQVAYIIPSTKESVIVDGAIPAALMGSQGLFVAMIIAIISTELYRFIVQKKMIIKMPETVPPAVTRSFAALVPGFIVVTVIWILRLIIENTSFGSIHNIVGQILQEPLSVLGASLWGAIIAVILVHVLWSCGIHGATIVGGVMSPVWLSLMDQNRVAFQAGQDVPNTITAQFFDLWIYMGGSGATLALVVGMLLFARSQQLKSLGRLSIAPGIFNINEMVTFGMPIVMNPLLLIPFILVPVVLTVVSYFAMEWGWVGRPSGAAVPWTTPILFSGYLGSGGKISGVVLQLVNFALAFFIYLPFLKIWDKQKVAEEKGE</sequence>
<evidence type="ECO:0000256" key="1">
    <source>
        <dbReference type="ARBA" id="ARBA00004651"/>
    </source>
</evidence>
<dbReference type="Pfam" id="PF02378">
    <property type="entry name" value="PTS_EIIC"/>
    <property type="match status" value="1"/>
</dbReference>
<keyword evidence="7 8" id="KW-0472">Membrane</keyword>
<keyword evidence="5 9" id="KW-0812">Transmembrane</keyword>
<comment type="caution">
    <text evidence="11">The sequence shown here is derived from an EMBL/GenBank/DDBJ whole genome shotgun (WGS) entry which is preliminary data.</text>
</comment>
<feature type="transmembrane region" description="Helical" evidence="9">
    <location>
        <begin position="101"/>
        <end position="123"/>
    </location>
</feature>
<feature type="transmembrane region" description="Helical" evidence="9">
    <location>
        <begin position="29"/>
        <end position="48"/>
    </location>
</feature>
<dbReference type="NCBIfam" id="TIGR00359">
    <property type="entry name" value="cello_pts_IIC"/>
    <property type="match status" value="1"/>
</dbReference>
<protein>
    <recommendedName>
        <fullName evidence="8">Permease IIC component</fullName>
    </recommendedName>
</protein>
<dbReference type="Proteomes" id="UP000065797">
    <property type="component" value="Unassembled WGS sequence"/>
</dbReference>